<name>A0AAN6XIT9_9PEZI</name>
<reference evidence="2" key="2">
    <citation type="submission" date="2023-05" db="EMBL/GenBank/DDBJ databases">
        <authorList>
            <consortium name="Lawrence Berkeley National Laboratory"/>
            <person name="Steindorff A."/>
            <person name="Hensen N."/>
            <person name="Bonometti L."/>
            <person name="Westerberg I."/>
            <person name="Brannstrom I.O."/>
            <person name="Guillou S."/>
            <person name="Cros-Aarteil S."/>
            <person name="Calhoun S."/>
            <person name="Haridas S."/>
            <person name="Kuo A."/>
            <person name="Mondo S."/>
            <person name="Pangilinan J."/>
            <person name="Riley R."/>
            <person name="Labutti K."/>
            <person name="Andreopoulos B."/>
            <person name="Lipzen A."/>
            <person name="Chen C."/>
            <person name="Yanf M."/>
            <person name="Daum C."/>
            <person name="Ng V."/>
            <person name="Clum A."/>
            <person name="Ohm R."/>
            <person name="Martin F."/>
            <person name="Silar P."/>
            <person name="Natvig D."/>
            <person name="Lalanne C."/>
            <person name="Gautier V."/>
            <person name="Ament-Velasquez S.L."/>
            <person name="Kruys A."/>
            <person name="Hutchinson M.I."/>
            <person name="Powell A.J."/>
            <person name="Barry K."/>
            <person name="Miller A.N."/>
            <person name="Grigoriev I.V."/>
            <person name="Debuchy R."/>
            <person name="Gladieux P."/>
            <person name="Thoren M.H."/>
            <person name="Johannesson H."/>
        </authorList>
    </citation>
    <scope>NUCLEOTIDE SEQUENCE</scope>
    <source>
        <strain evidence="2">CBS 315.58</strain>
    </source>
</reference>
<feature type="compositionally biased region" description="Polar residues" evidence="1">
    <location>
        <begin position="29"/>
        <end position="38"/>
    </location>
</feature>
<feature type="compositionally biased region" description="Low complexity" evidence="1">
    <location>
        <begin position="51"/>
        <end position="69"/>
    </location>
</feature>
<comment type="caution">
    <text evidence="2">The sequence shown here is derived from an EMBL/GenBank/DDBJ whole genome shotgun (WGS) entry which is preliminary data.</text>
</comment>
<feature type="region of interest" description="Disordered" evidence="1">
    <location>
        <begin position="1"/>
        <end position="70"/>
    </location>
</feature>
<feature type="compositionally biased region" description="Basic and acidic residues" evidence="1">
    <location>
        <begin position="158"/>
        <end position="168"/>
    </location>
</feature>
<proteinExistence type="predicted"/>
<feature type="compositionally biased region" description="Polar residues" evidence="1">
    <location>
        <begin position="83"/>
        <end position="92"/>
    </location>
</feature>
<evidence type="ECO:0000256" key="1">
    <source>
        <dbReference type="SAM" id="MobiDB-lite"/>
    </source>
</evidence>
<accession>A0AAN6XIT9</accession>
<dbReference type="Proteomes" id="UP001303160">
    <property type="component" value="Unassembled WGS sequence"/>
</dbReference>
<protein>
    <submittedName>
        <fullName evidence="2">Uncharacterized protein</fullName>
    </submittedName>
</protein>
<organism evidence="2 3">
    <name type="scientific">Triangularia verruculosa</name>
    <dbReference type="NCBI Taxonomy" id="2587418"/>
    <lineage>
        <taxon>Eukaryota</taxon>
        <taxon>Fungi</taxon>
        <taxon>Dikarya</taxon>
        <taxon>Ascomycota</taxon>
        <taxon>Pezizomycotina</taxon>
        <taxon>Sordariomycetes</taxon>
        <taxon>Sordariomycetidae</taxon>
        <taxon>Sordariales</taxon>
        <taxon>Podosporaceae</taxon>
        <taxon>Triangularia</taxon>
    </lineage>
</organism>
<keyword evidence="3" id="KW-1185">Reference proteome</keyword>
<sequence length="216" mass="22899">MSLHNNSTPGGAPRAPVGNHRVNSRDSESASYHSQASHTPGYRPPTNNIFSTSSQASNSTAASSVTNNNYGYPFTLSPRSMTNSITSASGNPATGPLRLAESNSRTNSNTNAAVSRSNLGDASSSSRSNSGRSYTAGEGGVQKVSLEGLGKMLSPRPSRRDDPEEKAKWKARGCLMNDSSDSDEESNGQAARLTFADLQKSGCPWNLRSDALRRQQ</sequence>
<evidence type="ECO:0000313" key="2">
    <source>
        <dbReference type="EMBL" id="KAK4200105.1"/>
    </source>
</evidence>
<dbReference type="EMBL" id="MU863923">
    <property type="protein sequence ID" value="KAK4200105.1"/>
    <property type="molecule type" value="Genomic_DNA"/>
</dbReference>
<gene>
    <name evidence="2" type="ORF">QBC40DRAFT_327165</name>
</gene>
<reference evidence="2" key="1">
    <citation type="journal article" date="2023" name="Mol. Phylogenet. Evol.">
        <title>Genome-scale phylogeny and comparative genomics of the fungal order Sordariales.</title>
        <authorList>
            <person name="Hensen N."/>
            <person name="Bonometti L."/>
            <person name="Westerberg I."/>
            <person name="Brannstrom I.O."/>
            <person name="Guillou S."/>
            <person name="Cros-Aarteil S."/>
            <person name="Calhoun S."/>
            <person name="Haridas S."/>
            <person name="Kuo A."/>
            <person name="Mondo S."/>
            <person name="Pangilinan J."/>
            <person name="Riley R."/>
            <person name="LaButti K."/>
            <person name="Andreopoulos B."/>
            <person name="Lipzen A."/>
            <person name="Chen C."/>
            <person name="Yan M."/>
            <person name="Daum C."/>
            <person name="Ng V."/>
            <person name="Clum A."/>
            <person name="Steindorff A."/>
            <person name="Ohm R.A."/>
            <person name="Martin F."/>
            <person name="Silar P."/>
            <person name="Natvig D.O."/>
            <person name="Lalanne C."/>
            <person name="Gautier V."/>
            <person name="Ament-Velasquez S.L."/>
            <person name="Kruys A."/>
            <person name="Hutchinson M.I."/>
            <person name="Powell A.J."/>
            <person name="Barry K."/>
            <person name="Miller A.N."/>
            <person name="Grigoriev I.V."/>
            <person name="Debuchy R."/>
            <person name="Gladieux P."/>
            <person name="Hiltunen Thoren M."/>
            <person name="Johannesson H."/>
        </authorList>
    </citation>
    <scope>NUCLEOTIDE SEQUENCE</scope>
    <source>
        <strain evidence="2">CBS 315.58</strain>
    </source>
</reference>
<feature type="compositionally biased region" description="Low complexity" evidence="1">
    <location>
        <begin position="102"/>
        <end position="133"/>
    </location>
</feature>
<dbReference type="AlphaFoldDB" id="A0AAN6XIT9"/>
<feature type="region of interest" description="Disordered" evidence="1">
    <location>
        <begin position="83"/>
        <end position="192"/>
    </location>
</feature>
<evidence type="ECO:0000313" key="3">
    <source>
        <dbReference type="Proteomes" id="UP001303160"/>
    </source>
</evidence>